<dbReference type="SUPFAM" id="SSF51445">
    <property type="entry name" value="(Trans)glycosidases"/>
    <property type="match status" value="1"/>
</dbReference>
<dbReference type="Gene3D" id="3.20.20.80">
    <property type="entry name" value="Glycosidases"/>
    <property type="match status" value="1"/>
</dbReference>
<name>A0A9P9F8T1_9HYPO</name>
<keyword evidence="5 6" id="KW-0326">Glycosidase</keyword>
<evidence type="ECO:0000256" key="2">
    <source>
        <dbReference type="ARBA" id="ARBA00010687"/>
    </source>
</evidence>
<comment type="similarity">
    <text evidence="2 6">Belongs to the glycosyl hydrolase 53 family.</text>
</comment>
<gene>
    <name evidence="7" type="ORF">EDB81DRAFT_785846</name>
</gene>
<evidence type="ECO:0000256" key="6">
    <source>
        <dbReference type="RuleBase" id="RU361192"/>
    </source>
</evidence>
<comment type="catalytic activity">
    <reaction evidence="1 6">
        <text>The enzyme specifically hydrolyzes (1-&gt;4)-beta-D-galactosidic linkages in type I arabinogalactans.</text>
        <dbReference type="EC" id="3.2.1.89"/>
    </reaction>
</comment>
<dbReference type="InterPro" id="IPR017853">
    <property type="entry name" value="GH"/>
</dbReference>
<dbReference type="Pfam" id="PF07745">
    <property type="entry name" value="Glyco_hydro_53"/>
    <property type="match status" value="1"/>
</dbReference>
<dbReference type="AlphaFoldDB" id="A0A9P9F8T1"/>
<evidence type="ECO:0000256" key="5">
    <source>
        <dbReference type="ARBA" id="ARBA00023295"/>
    </source>
</evidence>
<comment type="caution">
    <text evidence="7">The sequence shown here is derived from an EMBL/GenBank/DDBJ whole genome shotgun (WGS) entry which is preliminary data.</text>
</comment>
<proteinExistence type="inferred from homology"/>
<evidence type="ECO:0000256" key="4">
    <source>
        <dbReference type="ARBA" id="ARBA00022801"/>
    </source>
</evidence>
<dbReference type="PANTHER" id="PTHR34983">
    <property type="entry name" value="ARABINOGALACTAN ENDO-BETA-1,4-GALACTANASE A"/>
    <property type="match status" value="1"/>
</dbReference>
<dbReference type="EMBL" id="JAGMUV010000005">
    <property type="protein sequence ID" value="KAH7155976.1"/>
    <property type="molecule type" value="Genomic_DNA"/>
</dbReference>
<protein>
    <recommendedName>
        <fullName evidence="3 6">Arabinogalactan endo-beta-1,4-galactanase</fullName>
        <ecNumber evidence="3 6">3.2.1.89</ecNumber>
    </recommendedName>
</protein>
<keyword evidence="8" id="KW-1185">Reference proteome</keyword>
<evidence type="ECO:0000313" key="8">
    <source>
        <dbReference type="Proteomes" id="UP000738349"/>
    </source>
</evidence>
<evidence type="ECO:0000313" key="7">
    <source>
        <dbReference type="EMBL" id="KAH7155976.1"/>
    </source>
</evidence>
<dbReference type="InterPro" id="IPR011683">
    <property type="entry name" value="Glyco_hydro_53"/>
</dbReference>
<dbReference type="OrthoDB" id="110914at2759"/>
<dbReference type="PANTHER" id="PTHR34983:SF1">
    <property type="entry name" value="ARABINOGALACTAN ENDO-BETA-1,4-GALACTANASE A"/>
    <property type="match status" value="1"/>
</dbReference>
<keyword evidence="4 6" id="KW-0378">Hydrolase</keyword>
<dbReference type="Proteomes" id="UP000738349">
    <property type="component" value="Unassembled WGS sequence"/>
</dbReference>
<evidence type="ECO:0000256" key="1">
    <source>
        <dbReference type="ARBA" id="ARBA00001695"/>
    </source>
</evidence>
<dbReference type="GO" id="GO:0031218">
    <property type="term" value="F:arabinogalactan endo-1,4-beta-galactosidase activity"/>
    <property type="evidence" value="ECO:0007669"/>
    <property type="project" value="UniProtKB-EC"/>
</dbReference>
<dbReference type="GO" id="GO:0045490">
    <property type="term" value="P:pectin catabolic process"/>
    <property type="evidence" value="ECO:0007669"/>
    <property type="project" value="TreeGrafter"/>
</dbReference>
<dbReference type="GO" id="GO:0015926">
    <property type="term" value="F:glucosidase activity"/>
    <property type="evidence" value="ECO:0007669"/>
    <property type="project" value="InterPro"/>
</dbReference>
<sequence length="391" mass="43264">MPHISMSNPRRNVKSLVDSPQLHLSLSPNFNMPRVLKALLVAALSATLSTGSACNSKGRADPLKYIGVDWSSVIVEERNGVVYKNAQSVQKPLEDILVEAGVNMVRQRVWTVDGDYGIDYNLALARRATRAGLMFGLNLHYSDTWTNPGQQDIPTGWPQDIDSLEMQLYSYTTEVCNTFAAEGLYPETITIGNEIPSGMLWPTGRYDQPENLSRLLHAAATAVRNSSLGTRTKILTHLAHGYDFELQHWFYDMVLAPGYLSADDWDVIAVSFYPFWGEGATMDALSNTLTSLSTKYNKEVQVVETNWPTACPNPDYPFPADQLDIPLSPAGQSEYIRRLSSTLKDIPAATGLNYWEPAWIHNAVLGSSCESNVLFDPNGKAYDSLSVFGSL</sequence>
<accession>A0A9P9F8T1</accession>
<organism evidence="7 8">
    <name type="scientific">Dactylonectria macrodidyma</name>
    <dbReference type="NCBI Taxonomy" id="307937"/>
    <lineage>
        <taxon>Eukaryota</taxon>
        <taxon>Fungi</taxon>
        <taxon>Dikarya</taxon>
        <taxon>Ascomycota</taxon>
        <taxon>Pezizomycotina</taxon>
        <taxon>Sordariomycetes</taxon>
        <taxon>Hypocreomycetidae</taxon>
        <taxon>Hypocreales</taxon>
        <taxon>Nectriaceae</taxon>
        <taxon>Dactylonectria</taxon>
    </lineage>
</organism>
<evidence type="ECO:0000256" key="3">
    <source>
        <dbReference type="ARBA" id="ARBA00012556"/>
    </source>
</evidence>
<dbReference type="EC" id="3.2.1.89" evidence="3 6"/>
<reference evidence="7" key="1">
    <citation type="journal article" date="2021" name="Nat. Commun.">
        <title>Genetic determinants of endophytism in the Arabidopsis root mycobiome.</title>
        <authorList>
            <person name="Mesny F."/>
            <person name="Miyauchi S."/>
            <person name="Thiergart T."/>
            <person name="Pickel B."/>
            <person name="Atanasova L."/>
            <person name="Karlsson M."/>
            <person name="Huettel B."/>
            <person name="Barry K.W."/>
            <person name="Haridas S."/>
            <person name="Chen C."/>
            <person name="Bauer D."/>
            <person name="Andreopoulos W."/>
            <person name="Pangilinan J."/>
            <person name="LaButti K."/>
            <person name="Riley R."/>
            <person name="Lipzen A."/>
            <person name="Clum A."/>
            <person name="Drula E."/>
            <person name="Henrissat B."/>
            <person name="Kohler A."/>
            <person name="Grigoriev I.V."/>
            <person name="Martin F.M."/>
            <person name="Hacquard S."/>
        </authorList>
    </citation>
    <scope>NUCLEOTIDE SEQUENCE</scope>
    <source>
        <strain evidence="7">MPI-CAGE-AT-0147</strain>
    </source>
</reference>